<dbReference type="HOGENOM" id="CLU_1175028_0_0_14"/>
<dbReference type="GeneID" id="29672155"/>
<dbReference type="Proteomes" id="UP000002162">
    <property type="component" value="Chromosome"/>
</dbReference>
<dbReference type="EMBL" id="CP000942">
    <property type="protein sequence ID" value="ACA32713.1"/>
    <property type="molecule type" value="Genomic_DNA"/>
</dbReference>
<gene>
    <name evidence="1" type="ordered locus">UPA3_0145</name>
</gene>
<proteinExistence type="predicted"/>
<dbReference type="RefSeq" id="WP_006688826.1">
    <property type="nucleotide sequence ID" value="NC_010503.1"/>
</dbReference>
<accession>A0A2C9DXY1</accession>
<sequence>MDEQIFIQLLENNLTNSKSYVTQPIILEFKTDVFLIINQILKQYKKGKIIKNNTNEIILEIDNKLISITNLDINKFHSYQIVNINENKNIYNERNSLILFDLVNYIIEKNQNSIRHINFWTIQMSVVNWIYFITYNFNNSYLIDPNWKKYVFKIKKDESKGVISTNLLHNYGFVDFVVQSKSQNFLKAYRVQDEILKSVLNLGDNLNNEFLEEIMRKYDTYKIIDRDHKYLVINIE</sequence>
<organism evidence="1 2">
    <name type="scientific">Ureaplasma parvum serovar 3 (strain ATCC 27815 / 27 / NCTC 11736)</name>
    <dbReference type="NCBI Taxonomy" id="505682"/>
    <lineage>
        <taxon>Bacteria</taxon>
        <taxon>Bacillati</taxon>
        <taxon>Mycoplasmatota</taxon>
        <taxon>Mycoplasmoidales</taxon>
        <taxon>Mycoplasmoidaceae</taxon>
        <taxon>Ureaplasma</taxon>
    </lineage>
</organism>
<protein>
    <submittedName>
        <fullName evidence="1">Uncharacterized protein</fullName>
    </submittedName>
</protein>
<name>A0A2C9DXY1_UREP2</name>
<dbReference type="KEGG" id="upa:UPA3_0145"/>
<evidence type="ECO:0000313" key="2">
    <source>
        <dbReference type="Proteomes" id="UP000002162"/>
    </source>
</evidence>
<evidence type="ECO:0000313" key="1">
    <source>
        <dbReference type="EMBL" id="ACA32713.1"/>
    </source>
</evidence>
<reference evidence="1 2" key="1">
    <citation type="submission" date="2008-02" db="EMBL/GenBank/DDBJ databases">
        <title>Genome sequence of Ureaplasma parvum serovar 3.</title>
        <authorList>
            <person name="Methe B.A."/>
            <person name="Glass J."/>
            <person name="Waites K."/>
            <person name="Shrivastava S."/>
        </authorList>
    </citation>
    <scope>NUCLEOTIDE SEQUENCE [LARGE SCALE GENOMIC DNA]</scope>
    <source>
        <strain evidence="2">ATCC 27815 / 27 / NCTC 11736</strain>
    </source>
</reference>
<dbReference type="AlphaFoldDB" id="A0A2C9DXY1"/>